<proteinExistence type="predicted"/>
<reference evidence="1 2" key="1">
    <citation type="journal article" date="2018" name="Nat. Ecol. Evol.">
        <title>Shark genomes provide insights into elasmobranch evolution and the origin of vertebrates.</title>
        <authorList>
            <person name="Hara Y"/>
            <person name="Yamaguchi K"/>
            <person name="Onimaru K"/>
            <person name="Kadota M"/>
            <person name="Koyanagi M"/>
            <person name="Keeley SD"/>
            <person name="Tatsumi K"/>
            <person name="Tanaka K"/>
            <person name="Motone F"/>
            <person name="Kageyama Y"/>
            <person name="Nozu R"/>
            <person name="Adachi N"/>
            <person name="Nishimura O"/>
            <person name="Nakagawa R"/>
            <person name="Tanegashima C"/>
            <person name="Kiyatake I"/>
            <person name="Matsumoto R"/>
            <person name="Murakumo K"/>
            <person name="Nishida K"/>
            <person name="Terakita A"/>
            <person name="Kuratani S"/>
            <person name="Sato K"/>
            <person name="Hyodo S Kuraku.S."/>
        </authorList>
    </citation>
    <scope>NUCLEOTIDE SEQUENCE [LARGE SCALE GENOMIC DNA]</scope>
</reference>
<feature type="non-terminal residue" evidence="1">
    <location>
        <position position="58"/>
    </location>
</feature>
<protein>
    <submittedName>
        <fullName evidence="1">Uncharacterized protein</fullName>
    </submittedName>
</protein>
<dbReference type="STRING" id="75743.A0A401QJV2"/>
<keyword evidence="2" id="KW-1185">Reference proteome</keyword>
<dbReference type="AlphaFoldDB" id="A0A401QJV2"/>
<dbReference type="OrthoDB" id="5985669at2759"/>
<dbReference type="Proteomes" id="UP000288216">
    <property type="component" value="Unassembled WGS sequence"/>
</dbReference>
<sequence length="58" mass="6896">MDLLTTGRCNLATNVDFSLSRSAFSSFLYTLTYNRDIRYDNVYVSTYFRQIDARRRKV</sequence>
<name>A0A401QJV2_SCYTO</name>
<evidence type="ECO:0000313" key="1">
    <source>
        <dbReference type="EMBL" id="GCB85681.1"/>
    </source>
</evidence>
<accession>A0A401QJV2</accession>
<organism evidence="1 2">
    <name type="scientific">Scyliorhinus torazame</name>
    <name type="common">Cloudy catshark</name>
    <name type="synonym">Catulus torazame</name>
    <dbReference type="NCBI Taxonomy" id="75743"/>
    <lineage>
        <taxon>Eukaryota</taxon>
        <taxon>Metazoa</taxon>
        <taxon>Chordata</taxon>
        <taxon>Craniata</taxon>
        <taxon>Vertebrata</taxon>
        <taxon>Chondrichthyes</taxon>
        <taxon>Elasmobranchii</taxon>
        <taxon>Galeomorphii</taxon>
        <taxon>Galeoidea</taxon>
        <taxon>Carcharhiniformes</taxon>
        <taxon>Scyliorhinidae</taxon>
        <taxon>Scyliorhinus</taxon>
    </lineage>
</organism>
<dbReference type="EMBL" id="BFAA01184579">
    <property type="protein sequence ID" value="GCB85681.1"/>
    <property type="molecule type" value="Genomic_DNA"/>
</dbReference>
<comment type="caution">
    <text evidence="1">The sequence shown here is derived from an EMBL/GenBank/DDBJ whole genome shotgun (WGS) entry which is preliminary data.</text>
</comment>
<gene>
    <name evidence="1" type="ORF">scyTo_0026337</name>
</gene>
<evidence type="ECO:0000313" key="2">
    <source>
        <dbReference type="Proteomes" id="UP000288216"/>
    </source>
</evidence>